<evidence type="ECO:0000259" key="4">
    <source>
        <dbReference type="Pfam" id="PF00155"/>
    </source>
</evidence>
<comment type="similarity">
    <text evidence="3">Belongs to the class-I pyridoxal-phosphate-dependent aminotransferase family.</text>
</comment>
<evidence type="ECO:0000313" key="5">
    <source>
        <dbReference type="EMBL" id="ABK78598.1"/>
    </source>
</evidence>
<dbReference type="KEGG" id="csy:CENSYa_1994"/>
<keyword evidence="2" id="KW-0663">Pyridoxal phosphate</keyword>
<dbReference type="Proteomes" id="UP000000758">
    <property type="component" value="Chromosome"/>
</dbReference>
<dbReference type="InterPro" id="IPR015424">
    <property type="entry name" value="PyrdxlP-dep_Trfase"/>
</dbReference>
<dbReference type="GO" id="GO:0030170">
    <property type="term" value="F:pyridoxal phosphate binding"/>
    <property type="evidence" value="ECO:0007669"/>
    <property type="project" value="InterPro"/>
</dbReference>
<dbReference type="AlphaFoldDB" id="A0RZ31"/>
<proteinExistence type="inferred from homology"/>
<dbReference type="InterPro" id="IPR015421">
    <property type="entry name" value="PyrdxlP-dep_Trfase_major"/>
</dbReference>
<dbReference type="InterPro" id="IPR004839">
    <property type="entry name" value="Aminotransferase_I/II_large"/>
</dbReference>
<sequence length="385" mass="41997">MGPDPFHELIFLFESRLPYQNTLNRRYVIQPVKLHREITSHEPTVHGGPYSAGALPGLVDFSSNVSPAGPPPSVGRSLKGMMNRVSVYPDPASSSLRARLARYAGLRIRQITVGGGATAIIHDFCRAFLRGRKTLVVSPTFGEYEAAARLAGARVSRFEAMEVGAETEKLAGAIPRGGCLFLCNPNNPTGELLSKEQVGRLVRAAARRSALVMVDECFIELSRKPRESILDMAGRLSNMLVLRSLTKSFGLAGLRVGYAAGPQGIIDVLEKVRIPWSVSGPAQDMAEAALSCTSHLVSARKMIFKEAGFLRRGISGIDGFECLDTSANFMLVRTRLRGSAVRDRLIKRGILVRDCSSFGMDGHYIRIAVRTRRENKMLVEALGSI</sequence>
<dbReference type="SUPFAM" id="SSF53383">
    <property type="entry name" value="PLP-dependent transferases"/>
    <property type="match status" value="1"/>
</dbReference>
<dbReference type="STRING" id="414004.CENSYa_1994"/>
<organism evidence="5 6">
    <name type="scientific">Cenarchaeum symbiosum (strain A)</name>
    <dbReference type="NCBI Taxonomy" id="414004"/>
    <lineage>
        <taxon>Archaea</taxon>
        <taxon>Nitrososphaerota</taxon>
        <taxon>Candidatus Cenarchaeales</taxon>
        <taxon>Candidatus Cenarchaeaceae</taxon>
        <taxon>Candidatus Cenarchaeum</taxon>
    </lineage>
</organism>
<dbReference type="HOGENOM" id="CLU_017584_3_2_2"/>
<dbReference type="Gene3D" id="3.40.640.10">
    <property type="entry name" value="Type I PLP-dependent aspartate aminotransferase-like (Major domain)"/>
    <property type="match status" value="1"/>
</dbReference>
<dbReference type="EMBL" id="DP000238">
    <property type="protein sequence ID" value="ABK78598.1"/>
    <property type="molecule type" value="Genomic_DNA"/>
</dbReference>
<evidence type="ECO:0000256" key="1">
    <source>
        <dbReference type="ARBA" id="ARBA00001933"/>
    </source>
</evidence>
<reference evidence="5 6" key="1">
    <citation type="journal article" date="2006" name="Proc. Natl. Acad. Sci. U.S.A.">
        <title>Genomic analysis of the uncultivated marine crenarchaeote Cenarchaeum symbiosum.</title>
        <authorList>
            <person name="Hallam S.J."/>
            <person name="Konstantinidis K.T."/>
            <person name="Putnam N."/>
            <person name="Schleper C."/>
            <person name="Watanabe Y."/>
            <person name="Sugahara J."/>
            <person name="Preston C."/>
            <person name="de la Torre J."/>
            <person name="Richardson P.M."/>
            <person name="DeLong E.F."/>
        </authorList>
    </citation>
    <scope>NUCLEOTIDE SEQUENCE [LARGE SCALE GENOMIC DNA]</scope>
    <source>
        <strain evidence="6">A</strain>
    </source>
</reference>
<feature type="domain" description="Aminotransferase class I/classII large" evidence="4">
    <location>
        <begin position="58"/>
        <end position="382"/>
    </location>
</feature>
<protein>
    <recommendedName>
        <fullName evidence="3">Aminotransferase</fullName>
        <ecNumber evidence="3">2.6.1.-</ecNumber>
    </recommendedName>
</protein>
<gene>
    <name evidence="5" type="ordered locus">CENSYa_1994</name>
</gene>
<dbReference type="GO" id="GO:0008483">
    <property type="term" value="F:transaminase activity"/>
    <property type="evidence" value="ECO:0007669"/>
    <property type="project" value="UniProtKB-KW"/>
</dbReference>
<dbReference type="InterPro" id="IPR015422">
    <property type="entry name" value="PyrdxlP-dep_Trfase_small"/>
</dbReference>
<evidence type="ECO:0000256" key="3">
    <source>
        <dbReference type="RuleBase" id="RU000481"/>
    </source>
</evidence>
<dbReference type="PROSITE" id="PS00105">
    <property type="entry name" value="AA_TRANSFER_CLASS_1"/>
    <property type="match status" value="1"/>
</dbReference>
<dbReference type="PATRIC" id="fig|414004.10.peg.1826"/>
<accession>A0RZ31</accession>
<keyword evidence="3" id="KW-0032">Aminotransferase</keyword>
<dbReference type="EnsemblBacteria" id="ABK78598">
    <property type="protein sequence ID" value="ABK78598"/>
    <property type="gene ID" value="CENSYa_1994"/>
</dbReference>
<keyword evidence="3" id="KW-0808">Transferase</keyword>
<keyword evidence="5" id="KW-0456">Lyase</keyword>
<evidence type="ECO:0000256" key="2">
    <source>
        <dbReference type="ARBA" id="ARBA00022898"/>
    </source>
</evidence>
<dbReference type="Gene3D" id="3.90.1150.10">
    <property type="entry name" value="Aspartate Aminotransferase, domain 1"/>
    <property type="match status" value="1"/>
</dbReference>
<dbReference type="Pfam" id="PF00155">
    <property type="entry name" value="Aminotran_1_2"/>
    <property type="match status" value="1"/>
</dbReference>
<dbReference type="PANTHER" id="PTHR42885:SF1">
    <property type="entry name" value="THREONINE-PHOSPHATE DECARBOXYLASE"/>
    <property type="match status" value="1"/>
</dbReference>
<evidence type="ECO:0000313" key="6">
    <source>
        <dbReference type="Proteomes" id="UP000000758"/>
    </source>
</evidence>
<dbReference type="GO" id="GO:0016829">
    <property type="term" value="F:lyase activity"/>
    <property type="evidence" value="ECO:0007669"/>
    <property type="project" value="UniProtKB-KW"/>
</dbReference>
<dbReference type="InterPro" id="IPR004838">
    <property type="entry name" value="NHTrfase_class1_PyrdxlP-BS"/>
</dbReference>
<dbReference type="PANTHER" id="PTHR42885">
    <property type="entry name" value="HISTIDINOL-PHOSPHATE AMINOTRANSFERASE-RELATED"/>
    <property type="match status" value="1"/>
</dbReference>
<keyword evidence="6" id="KW-1185">Reference proteome</keyword>
<dbReference type="EC" id="2.6.1.-" evidence="3"/>
<comment type="cofactor">
    <cofactor evidence="1 3">
        <name>pyridoxal 5'-phosphate</name>
        <dbReference type="ChEBI" id="CHEBI:597326"/>
    </cofactor>
</comment>
<name>A0RZ31_CENSY</name>
<dbReference type="CDD" id="cd00609">
    <property type="entry name" value="AAT_like"/>
    <property type="match status" value="1"/>
</dbReference>